<sequence length="430" mass="47087">MQPLPPEEARRDGAEDAQWSRPECQAWTGTLLLGTGLLYCARVSVPVCAVSMSQDFGWNKKEAGVVLSSFFWGYCLTQVVGGHLGDRIGGEKVILLSASAWGFITAATPLLARLSSAHLVLMTFSRILTGLLQGVYFPALTSLLSQKVRESERAFTYSAVGAGSQFGTLVTGAVGSLLLDRYGWPSVFYLSGGLTLLWVCYVHRYLLSEKDLILALGVLVRGLRVSRRTKVPWRQLFRKPSVWAAISAQLSSACALFILLSWLPTFFKETFPSSKGWVFNVVPWLVAIPAGLFSGFLSDHLINQGDGPWSVQRFCPVFGAHLELLQICGVCISFHRPADLQPQWHFRQHPGPGSILCRLSVRCGQHSWGLGRCRGRVLGRLPHRDHGLLDVHVQPGGCHQQPGAVHLSAVWRGPARGPEPYPRGPLAASA</sequence>
<evidence type="ECO:0000313" key="7">
    <source>
        <dbReference type="Ensembl" id="ENSFCTP00005007351.1"/>
    </source>
</evidence>
<keyword evidence="3 5" id="KW-1133">Transmembrane helix</keyword>
<evidence type="ECO:0000256" key="1">
    <source>
        <dbReference type="ARBA" id="ARBA00004141"/>
    </source>
</evidence>
<keyword evidence="8" id="KW-1185">Reference proteome</keyword>
<dbReference type="InterPro" id="IPR011701">
    <property type="entry name" value="MFS"/>
</dbReference>
<reference evidence="7" key="2">
    <citation type="submission" date="2025-08" db="UniProtKB">
        <authorList>
            <consortium name="Ensembl"/>
        </authorList>
    </citation>
    <scope>IDENTIFICATION</scope>
    <source>
        <strain evidence="7">breed Abyssinian</strain>
    </source>
</reference>
<feature type="transmembrane region" description="Helical" evidence="5">
    <location>
        <begin position="119"/>
        <end position="137"/>
    </location>
</feature>
<dbReference type="PANTHER" id="PTHR11662:SF279">
    <property type="entry name" value="VOLTAGE-GATED PURINE NUCLEOTIDE UNIPORTER SLC17A9"/>
    <property type="match status" value="1"/>
</dbReference>
<reference evidence="7 8" key="1">
    <citation type="submission" date="2021-02" db="EMBL/GenBank/DDBJ databases">
        <title>Safari Cat Assemblies.</title>
        <authorList>
            <person name="Bredemeyer K.R."/>
            <person name="Murphy W.J."/>
        </authorList>
    </citation>
    <scope>NUCLEOTIDE SEQUENCE [LARGE SCALE GENOMIC DNA]</scope>
</reference>
<dbReference type="GeneTree" id="ENSGT00940000158186"/>
<dbReference type="SUPFAM" id="SSF103473">
    <property type="entry name" value="MFS general substrate transporter"/>
    <property type="match status" value="1"/>
</dbReference>
<proteinExistence type="predicted"/>
<feature type="transmembrane region" description="Helical" evidence="5">
    <location>
        <begin position="241"/>
        <end position="265"/>
    </location>
</feature>
<dbReference type="PROSITE" id="PS00217">
    <property type="entry name" value="SUGAR_TRANSPORT_2"/>
    <property type="match status" value="1"/>
</dbReference>
<evidence type="ECO:0000256" key="4">
    <source>
        <dbReference type="ARBA" id="ARBA00023136"/>
    </source>
</evidence>
<dbReference type="PROSITE" id="PS50850">
    <property type="entry name" value="MFS"/>
    <property type="match status" value="1"/>
</dbReference>
<organism evidence="7 8">
    <name type="scientific">Felis catus</name>
    <name type="common">Cat</name>
    <name type="synonym">Felis silvestris catus</name>
    <dbReference type="NCBI Taxonomy" id="9685"/>
    <lineage>
        <taxon>Eukaryota</taxon>
        <taxon>Metazoa</taxon>
        <taxon>Chordata</taxon>
        <taxon>Craniata</taxon>
        <taxon>Vertebrata</taxon>
        <taxon>Euteleostomi</taxon>
        <taxon>Mammalia</taxon>
        <taxon>Eutheria</taxon>
        <taxon>Laurasiatheria</taxon>
        <taxon>Carnivora</taxon>
        <taxon>Feliformia</taxon>
        <taxon>Felidae</taxon>
        <taxon>Felinae</taxon>
        <taxon>Felis</taxon>
    </lineage>
</organism>
<reference evidence="7" key="3">
    <citation type="submission" date="2025-09" db="UniProtKB">
        <authorList>
            <consortium name="Ensembl"/>
        </authorList>
    </citation>
    <scope>IDENTIFICATION</scope>
    <source>
        <strain evidence="7">breed Abyssinian</strain>
    </source>
</reference>
<evidence type="ECO:0000256" key="5">
    <source>
        <dbReference type="SAM" id="Phobius"/>
    </source>
</evidence>
<evidence type="ECO:0000313" key="8">
    <source>
        <dbReference type="Proteomes" id="UP000823872"/>
    </source>
</evidence>
<feature type="transmembrane region" description="Helical" evidence="5">
    <location>
        <begin position="277"/>
        <end position="297"/>
    </location>
</feature>
<protein>
    <submittedName>
        <fullName evidence="7">Solute carrier family 17 member 9</fullName>
    </submittedName>
</protein>
<dbReference type="Gene3D" id="1.20.1250.20">
    <property type="entry name" value="MFS general substrate transporter like domains"/>
    <property type="match status" value="2"/>
</dbReference>
<evidence type="ECO:0000256" key="2">
    <source>
        <dbReference type="ARBA" id="ARBA00022692"/>
    </source>
</evidence>
<dbReference type="RefSeq" id="XP_044909336.1">
    <property type="nucleotide sequence ID" value="XM_045053401.1"/>
</dbReference>
<evidence type="ECO:0000259" key="6">
    <source>
        <dbReference type="PROSITE" id="PS50850"/>
    </source>
</evidence>
<keyword evidence="2 5" id="KW-0812">Transmembrane</keyword>
<evidence type="ECO:0000256" key="3">
    <source>
        <dbReference type="ARBA" id="ARBA00022989"/>
    </source>
</evidence>
<comment type="subcellular location">
    <subcellularLocation>
        <location evidence="1">Membrane</location>
        <topology evidence="1">Multi-pass membrane protein</topology>
    </subcellularLocation>
</comment>
<dbReference type="PANTHER" id="PTHR11662">
    <property type="entry name" value="SOLUTE CARRIER FAMILY 17"/>
    <property type="match status" value="1"/>
</dbReference>
<accession>A0ABI7WB86</accession>
<feature type="transmembrane region" description="Helical" evidence="5">
    <location>
        <begin position="186"/>
        <end position="206"/>
    </location>
</feature>
<dbReference type="Pfam" id="PF07690">
    <property type="entry name" value="MFS_1"/>
    <property type="match status" value="1"/>
</dbReference>
<dbReference type="Ensembl" id="ENSFCTT00005011695.1">
    <property type="protein sequence ID" value="ENSFCTP00005007351.1"/>
    <property type="gene ID" value="ENSFCTG00005004348.1"/>
</dbReference>
<dbReference type="GeneID" id="101081131"/>
<feature type="transmembrane region" description="Helical" evidence="5">
    <location>
        <begin position="157"/>
        <end position="179"/>
    </location>
</feature>
<gene>
    <name evidence="7" type="primary">SLC17A9</name>
</gene>
<feature type="domain" description="Major facilitator superfamily (MFS) profile" evidence="6">
    <location>
        <begin position="22"/>
        <end position="430"/>
    </location>
</feature>
<dbReference type="InterPro" id="IPR020846">
    <property type="entry name" value="MFS_dom"/>
</dbReference>
<keyword evidence="4 5" id="KW-0472">Membrane</keyword>
<name>A0ABI7WB86_FELCA</name>
<dbReference type="Proteomes" id="UP000823872">
    <property type="component" value="Chromosome A3"/>
</dbReference>
<dbReference type="InterPro" id="IPR036259">
    <property type="entry name" value="MFS_trans_sf"/>
</dbReference>
<dbReference type="InterPro" id="IPR005829">
    <property type="entry name" value="Sugar_transporter_CS"/>
</dbReference>
<dbReference type="InterPro" id="IPR050382">
    <property type="entry name" value="MFS_Na/Anion_cotransporter"/>
</dbReference>
<feature type="transmembrane region" description="Helical" evidence="5">
    <location>
        <begin position="93"/>
        <end position="112"/>
    </location>
</feature>